<feature type="compositionally biased region" description="Low complexity" evidence="1">
    <location>
        <begin position="966"/>
        <end position="980"/>
    </location>
</feature>
<feature type="compositionally biased region" description="Basic and acidic residues" evidence="1">
    <location>
        <begin position="350"/>
        <end position="360"/>
    </location>
</feature>
<feature type="compositionally biased region" description="Polar residues" evidence="1">
    <location>
        <begin position="648"/>
        <end position="658"/>
    </location>
</feature>
<feature type="compositionally biased region" description="Low complexity" evidence="1">
    <location>
        <begin position="451"/>
        <end position="463"/>
    </location>
</feature>
<feature type="region of interest" description="Disordered" evidence="1">
    <location>
        <begin position="555"/>
        <end position="713"/>
    </location>
</feature>
<evidence type="ECO:0000256" key="1">
    <source>
        <dbReference type="SAM" id="MobiDB-lite"/>
    </source>
</evidence>
<feature type="compositionally biased region" description="Basic and acidic residues" evidence="1">
    <location>
        <begin position="586"/>
        <end position="614"/>
    </location>
</feature>
<feature type="region of interest" description="Disordered" evidence="1">
    <location>
        <begin position="825"/>
        <end position="1039"/>
    </location>
</feature>
<keyword evidence="3" id="KW-1185">Reference proteome</keyword>
<dbReference type="EMBL" id="CALNXJ010000072">
    <property type="protein sequence ID" value="CAH3159730.1"/>
    <property type="molecule type" value="Genomic_DNA"/>
</dbReference>
<feature type="compositionally biased region" description="Polar residues" evidence="1">
    <location>
        <begin position="952"/>
        <end position="965"/>
    </location>
</feature>
<feature type="region of interest" description="Disordered" evidence="1">
    <location>
        <begin position="277"/>
        <end position="330"/>
    </location>
</feature>
<protein>
    <submittedName>
        <fullName evidence="2">Uncharacterized protein</fullName>
    </submittedName>
</protein>
<dbReference type="AlphaFoldDB" id="A0AAU9XYI1"/>
<feature type="region of interest" description="Disordered" evidence="1">
    <location>
        <begin position="1"/>
        <end position="167"/>
    </location>
</feature>
<feature type="region of interest" description="Disordered" evidence="1">
    <location>
        <begin position="349"/>
        <end position="538"/>
    </location>
</feature>
<reference evidence="2 3" key="1">
    <citation type="submission" date="2022-05" db="EMBL/GenBank/DDBJ databases">
        <authorList>
            <consortium name="Genoscope - CEA"/>
            <person name="William W."/>
        </authorList>
    </citation>
    <scope>NUCLEOTIDE SEQUENCE [LARGE SCALE GENOMIC DNA]</scope>
</reference>
<organism evidence="2 3">
    <name type="scientific">Pocillopora meandrina</name>
    <dbReference type="NCBI Taxonomy" id="46732"/>
    <lineage>
        <taxon>Eukaryota</taxon>
        <taxon>Metazoa</taxon>
        <taxon>Cnidaria</taxon>
        <taxon>Anthozoa</taxon>
        <taxon>Hexacorallia</taxon>
        <taxon>Scleractinia</taxon>
        <taxon>Astrocoeniina</taxon>
        <taxon>Pocilloporidae</taxon>
        <taxon>Pocillopora</taxon>
    </lineage>
</organism>
<dbReference type="Proteomes" id="UP001159428">
    <property type="component" value="Unassembled WGS sequence"/>
</dbReference>
<feature type="compositionally biased region" description="Polar residues" evidence="1">
    <location>
        <begin position="622"/>
        <end position="635"/>
    </location>
</feature>
<evidence type="ECO:0000313" key="3">
    <source>
        <dbReference type="Proteomes" id="UP001159428"/>
    </source>
</evidence>
<feature type="compositionally biased region" description="Polar residues" evidence="1">
    <location>
        <begin position="981"/>
        <end position="990"/>
    </location>
</feature>
<feature type="compositionally biased region" description="Basic and acidic residues" evidence="1">
    <location>
        <begin position="564"/>
        <end position="575"/>
    </location>
</feature>
<evidence type="ECO:0000313" key="2">
    <source>
        <dbReference type="EMBL" id="CAH3159730.1"/>
    </source>
</evidence>
<name>A0AAU9XYI1_9CNID</name>
<feature type="compositionally biased region" description="Polar residues" evidence="1">
    <location>
        <begin position="120"/>
        <end position="129"/>
    </location>
</feature>
<feature type="compositionally biased region" description="Basic residues" evidence="1">
    <location>
        <begin position="786"/>
        <end position="801"/>
    </location>
</feature>
<feature type="compositionally biased region" description="Basic and acidic residues" evidence="1">
    <location>
        <begin position="636"/>
        <end position="645"/>
    </location>
</feature>
<accession>A0AAU9XYI1</accession>
<feature type="compositionally biased region" description="Basic and acidic residues" evidence="1">
    <location>
        <begin position="928"/>
        <end position="951"/>
    </location>
</feature>
<sequence>MAPYLATQQLPGEGNEAADNCVMQNENETENARETPSGNDNRRRRNHCEELAAEMAQPSADLQVAGGDNDALDGAEGGVEPLKNDVKTRPGKSKRKQKENNSKKGARNSYFDLAADVSGSFKQLRTPGSNDDRDSLLQREATDSMPHQESLSEYNPDATCGPGFDEHRSFQSETYRLEMETTCSYRQENSGSVVQQESISEYNPDVTCGSASESCVHLNFESEMHNEERSETEYDLKKEGTGSFVQQESLSDYNPDATCGSGHESCGAFRDGDSLNYRGEGTKSVAQQESLSGYDESASCGSGLLRSDNERFEYSNTETEDSQSFHEGSCGMEDHLSKSTTYFDATYGECHSKTDGEPYSKRTKPNPEVTEELSLPPTSESMQESIPKVSAANSEQGEAISVESEGIISRPTEVQPMSRNVDTKCDPCLSSEFENMNLADNASVESDRNDFSISESAASSFQSNNWQEAWRDPQKSPKNDDGGVRSNSNDFSDFGDYRSQYSAPVGNSQGARPKTTIKAPHGKKSKRPKQNTKNAYTELAKDLAGDVLAMNKQLEGSQATARETSYKEGSVKGKEILNNSTGRKATSRERLLADVPTEARREANDRNRERKSQELFDGSIVENESSTGRSMVSDSHSMREQRILFDDSSLQTEMSNDTSLLSNPSEGESLSSSQQTSMTTNKNLGRMDVSTSRKDVSARGTGATFRERYDSEAERRAQLEEQQRTIDNMAPELQALVIQMMQENEEEQRGYATHNLYYNPPVPPRTLPPARGRSTNQVNYADGASKKRGGKKSRKGPKNKGHYVELAGIIAPQFAAMNAEMVNGHGKEPQAAAAAETTAPGMRTGNEPSKLQPGSHHEANGLDLHLTGARPRDHMSFSGTRLQSRDQSRGYSSMPYSGAQGRDTTDGRGASSLVANGTTSSRRQGGSKGKDPIGKENRGKQNKNKAEETKKSTLSQMAENMAQSFQQLNEQLEAQHQQQQRRPLSFNSNGGAAAATAAARVSPEHENGRTFTAEEAVVRDKSSAVTNKSAPSGAERSDR</sequence>
<gene>
    <name evidence="2" type="ORF">PMEA_00032104</name>
</gene>
<proteinExistence type="predicted"/>
<comment type="caution">
    <text evidence="2">The sequence shown here is derived from an EMBL/GenBank/DDBJ whole genome shotgun (WGS) entry which is preliminary data.</text>
</comment>
<feature type="compositionally biased region" description="Basic residues" evidence="1">
    <location>
        <begin position="520"/>
        <end position="530"/>
    </location>
</feature>
<feature type="region of interest" description="Disordered" evidence="1">
    <location>
        <begin position="754"/>
        <end position="801"/>
    </location>
</feature>
<feature type="compositionally biased region" description="Basic and acidic residues" evidence="1">
    <location>
        <begin position="469"/>
        <end position="483"/>
    </location>
</feature>
<feature type="compositionally biased region" description="Polar residues" evidence="1">
    <location>
        <begin position="432"/>
        <end position="444"/>
    </location>
</feature>
<feature type="compositionally biased region" description="Polar residues" evidence="1">
    <location>
        <begin position="499"/>
        <end position="510"/>
    </location>
</feature>
<feature type="compositionally biased region" description="Basic and acidic residues" evidence="1">
    <location>
        <begin position="130"/>
        <end position="142"/>
    </location>
</feature>
<feature type="compositionally biased region" description="Polar residues" evidence="1">
    <location>
        <begin position="1"/>
        <end position="10"/>
    </location>
</feature>
<feature type="compositionally biased region" description="Low complexity" evidence="1">
    <location>
        <begin position="659"/>
        <end position="681"/>
    </location>
</feature>
<feature type="compositionally biased region" description="Polar residues" evidence="1">
    <location>
        <begin position="913"/>
        <end position="924"/>
    </location>
</feature>